<keyword evidence="2" id="KW-0479">Metal-binding</keyword>
<keyword evidence="1" id="KW-0343">GTPase activation</keyword>
<dbReference type="SUPFAM" id="SSF57863">
    <property type="entry name" value="ArfGap/RecO-like zinc finger"/>
    <property type="match status" value="1"/>
</dbReference>
<dbReference type="OrthoDB" id="983479at2759"/>
<feature type="region of interest" description="Disordered" evidence="6">
    <location>
        <begin position="374"/>
        <end position="405"/>
    </location>
</feature>
<reference evidence="10" key="1">
    <citation type="journal article" date="2023" name="Commun. Biol.">
        <title>Genome analysis of Parmales, the sister group of diatoms, reveals the evolutionary specialization of diatoms from phago-mixotrophs to photoautotrophs.</title>
        <authorList>
            <person name="Ban H."/>
            <person name="Sato S."/>
            <person name="Yoshikawa S."/>
            <person name="Yamada K."/>
            <person name="Nakamura Y."/>
            <person name="Ichinomiya M."/>
            <person name="Sato N."/>
            <person name="Blanc-Mathieu R."/>
            <person name="Endo H."/>
            <person name="Kuwata A."/>
            <person name="Ogata H."/>
        </authorList>
    </citation>
    <scope>NUCLEOTIDE SEQUENCE [LARGE SCALE GENOMIC DNA]</scope>
    <source>
        <strain evidence="10">NIES 3700</strain>
    </source>
</reference>
<evidence type="ECO:0000256" key="4">
    <source>
        <dbReference type="ARBA" id="ARBA00022833"/>
    </source>
</evidence>
<dbReference type="GO" id="GO:0000139">
    <property type="term" value="C:Golgi membrane"/>
    <property type="evidence" value="ECO:0007669"/>
    <property type="project" value="GOC"/>
</dbReference>
<feature type="region of interest" description="Disordered" evidence="6">
    <location>
        <begin position="194"/>
        <end position="267"/>
    </location>
</feature>
<evidence type="ECO:0000259" key="7">
    <source>
        <dbReference type="PROSITE" id="PS50106"/>
    </source>
</evidence>
<organism evidence="9 10">
    <name type="scientific">Triparma laevis f. longispina</name>
    <dbReference type="NCBI Taxonomy" id="1714387"/>
    <lineage>
        <taxon>Eukaryota</taxon>
        <taxon>Sar</taxon>
        <taxon>Stramenopiles</taxon>
        <taxon>Ochrophyta</taxon>
        <taxon>Bolidophyceae</taxon>
        <taxon>Parmales</taxon>
        <taxon>Triparmaceae</taxon>
        <taxon>Triparma</taxon>
    </lineage>
</organism>
<dbReference type="InterPro" id="IPR038508">
    <property type="entry name" value="ArfGAP_dom_sf"/>
</dbReference>
<dbReference type="PRINTS" id="PR00405">
    <property type="entry name" value="REVINTRACTNG"/>
</dbReference>
<dbReference type="Pfam" id="PF01412">
    <property type="entry name" value="ArfGap"/>
    <property type="match status" value="1"/>
</dbReference>
<protein>
    <submittedName>
        <fullName evidence="9">Uncharacterized protein</fullName>
    </submittedName>
</protein>
<dbReference type="GO" id="GO:0008270">
    <property type="term" value="F:zinc ion binding"/>
    <property type="evidence" value="ECO:0007669"/>
    <property type="project" value="UniProtKB-KW"/>
</dbReference>
<dbReference type="PROSITE" id="PS50115">
    <property type="entry name" value="ARFGAP"/>
    <property type="match status" value="1"/>
</dbReference>
<evidence type="ECO:0000256" key="2">
    <source>
        <dbReference type="ARBA" id="ARBA00022723"/>
    </source>
</evidence>
<dbReference type="PROSITE" id="PS50106">
    <property type="entry name" value="PDZ"/>
    <property type="match status" value="1"/>
</dbReference>
<feature type="domain" description="PDZ" evidence="7">
    <location>
        <begin position="631"/>
        <end position="709"/>
    </location>
</feature>
<dbReference type="PANTHER" id="PTHR45686">
    <property type="entry name" value="ADP-RIBOSYLATION FACTOR GTPASE ACTIVATING PROTEIN 3, ISOFORM H-RELATED"/>
    <property type="match status" value="1"/>
</dbReference>
<dbReference type="InterPro" id="IPR001478">
    <property type="entry name" value="PDZ"/>
</dbReference>
<dbReference type="AlphaFoldDB" id="A0A9W7C735"/>
<feature type="compositionally biased region" description="Basic residues" evidence="6">
    <location>
        <begin position="211"/>
        <end position="224"/>
    </location>
</feature>
<keyword evidence="3 5" id="KW-0863">Zinc-finger</keyword>
<evidence type="ECO:0000259" key="8">
    <source>
        <dbReference type="PROSITE" id="PS50115"/>
    </source>
</evidence>
<feature type="compositionally biased region" description="Basic and acidic residues" evidence="6">
    <location>
        <begin position="534"/>
        <end position="544"/>
    </location>
</feature>
<evidence type="ECO:0000256" key="3">
    <source>
        <dbReference type="ARBA" id="ARBA00022771"/>
    </source>
</evidence>
<keyword evidence="4" id="KW-0862">Zinc</keyword>
<evidence type="ECO:0000256" key="6">
    <source>
        <dbReference type="SAM" id="MobiDB-lite"/>
    </source>
</evidence>
<feature type="compositionally biased region" description="Low complexity" evidence="6">
    <location>
        <begin position="8"/>
        <end position="28"/>
    </location>
</feature>
<dbReference type="InterPro" id="IPR001164">
    <property type="entry name" value="ArfGAP_dom"/>
</dbReference>
<feature type="compositionally biased region" description="Pro residues" evidence="6">
    <location>
        <begin position="29"/>
        <end position="49"/>
    </location>
</feature>
<dbReference type="SMART" id="SM00105">
    <property type="entry name" value="ArfGap"/>
    <property type="match status" value="1"/>
</dbReference>
<evidence type="ECO:0000313" key="10">
    <source>
        <dbReference type="Proteomes" id="UP001165122"/>
    </source>
</evidence>
<evidence type="ECO:0000256" key="1">
    <source>
        <dbReference type="ARBA" id="ARBA00022468"/>
    </source>
</evidence>
<dbReference type="Pfam" id="PF00595">
    <property type="entry name" value="PDZ"/>
    <property type="match status" value="1"/>
</dbReference>
<dbReference type="Gene3D" id="1.10.220.150">
    <property type="entry name" value="Arf GTPase activating protein"/>
    <property type="match status" value="1"/>
</dbReference>
<feature type="domain" description="Arf-GAP" evidence="8">
    <location>
        <begin position="71"/>
        <end position="185"/>
    </location>
</feature>
<dbReference type="InterPro" id="IPR036034">
    <property type="entry name" value="PDZ_sf"/>
</dbReference>
<name>A0A9W7C735_9STRA</name>
<dbReference type="SUPFAM" id="SSF50156">
    <property type="entry name" value="PDZ domain-like"/>
    <property type="match status" value="2"/>
</dbReference>
<feature type="region of interest" description="Disordered" evidence="6">
    <location>
        <begin position="512"/>
        <end position="555"/>
    </location>
</feature>
<evidence type="ECO:0000313" key="9">
    <source>
        <dbReference type="EMBL" id="GMI01207.1"/>
    </source>
</evidence>
<evidence type="ECO:0000256" key="5">
    <source>
        <dbReference type="PROSITE-ProRule" id="PRU00288"/>
    </source>
</evidence>
<dbReference type="GO" id="GO:0048205">
    <property type="term" value="P:COPI coating of Golgi vesicle"/>
    <property type="evidence" value="ECO:0007669"/>
    <property type="project" value="TreeGrafter"/>
</dbReference>
<keyword evidence="10" id="KW-1185">Reference proteome</keyword>
<dbReference type="Gene3D" id="2.30.42.10">
    <property type="match status" value="2"/>
</dbReference>
<dbReference type="SMART" id="SM00228">
    <property type="entry name" value="PDZ"/>
    <property type="match status" value="3"/>
</dbReference>
<proteinExistence type="predicted"/>
<accession>A0A9W7C735</accession>
<dbReference type="GO" id="GO:0005096">
    <property type="term" value="F:GTPase activator activity"/>
    <property type="evidence" value="ECO:0007669"/>
    <property type="project" value="UniProtKB-KW"/>
</dbReference>
<feature type="compositionally biased region" description="Polar residues" evidence="6">
    <location>
        <begin position="545"/>
        <end position="555"/>
    </location>
</feature>
<gene>
    <name evidence="9" type="ORF">TrLO_g9506</name>
</gene>
<dbReference type="EMBL" id="BRXW01000032">
    <property type="protein sequence ID" value="GMI01207.1"/>
    <property type="molecule type" value="Genomic_DNA"/>
</dbReference>
<comment type="caution">
    <text evidence="9">The sequence shown here is derived from an EMBL/GenBank/DDBJ whole genome shotgun (WGS) entry which is preliminary data.</text>
</comment>
<feature type="region of interest" description="Disordered" evidence="6">
    <location>
        <begin position="1"/>
        <end position="54"/>
    </location>
</feature>
<dbReference type="Proteomes" id="UP001165122">
    <property type="component" value="Unassembled WGS sequence"/>
</dbReference>
<dbReference type="InterPro" id="IPR037278">
    <property type="entry name" value="ARFGAP/RecO"/>
</dbReference>
<sequence>MSNPPTHPTSSSSPPKPESTTTTTTTKSPSPPPPTKTKTPSPPKPPTPPSSTTLSLRAELSSFPPTAPFPPHSLTAIRSLPSNTHCSDCPSPDTSWASPTYGILLCLTCSGRHRSLGVNHSFVRSLTMDDWSLSQIVSMLEGGNGQWKGFREKQKVEGEIEEVYRTKAGRYYRESLKRHVENCEKKGMEEYEFRVRTSNSETPKNDDKKTKKEKKEKKEKKMRKERSSPSPQPTTKSPSPASLPPQNPSNSKKFTIQYPPHTPLGVTLSTGSSTTLTVSRVQPYSYSSDSGVLVGDTVLECEGSKVEGLNELMSIMNERKGRGEGVRVRYERVMVEEYFGRKEERIRRIEWNGEKTASQIMNEAGPQIDDFTPTINKRGDKNNEPPPSTVSYPAPQKSAHNQPITPIDTSRFYSARFPLGVPMGMSLEKRPDSSACVIRIVPGGIASREAVIVKSVVAGVDGEKCVRYEEVMRKLVERKGDVVVEFRKPLEGLGSTPVIMQSQAGGGIYDRRGSGGSDNRARMASKQQAVVEQQRQRQNVESKHQQNGMITPQSSYNNNQVFKLGEEANGGGVGGEVKTVKTTKTTTTVKEMEKLGLSGPSRAGGGGGYKDKFAAIYGEEEVVENNGNVVKVVFRKETLGMTLEERIGDSATPTFVKKITEGGQAQNLGVKVGDMIFKVKGRDAVSHANVVAGLKHRDERVEVTFLREEE</sequence>
<dbReference type="PANTHER" id="PTHR45686:SF4">
    <property type="entry name" value="ADP-RIBOSYLATION FACTOR GTPASE ACTIVATING PROTEIN 3, ISOFORM H"/>
    <property type="match status" value="1"/>
</dbReference>